<evidence type="ECO:0000256" key="3">
    <source>
        <dbReference type="ARBA" id="ARBA00022598"/>
    </source>
</evidence>
<dbReference type="SUPFAM" id="SSF56091">
    <property type="entry name" value="DNA ligase/mRNA capping enzyme, catalytic domain"/>
    <property type="match status" value="1"/>
</dbReference>
<keyword evidence="12" id="KW-0067">ATP-binding</keyword>
<evidence type="ECO:0000256" key="18">
    <source>
        <dbReference type="ARBA" id="ARBA00023268"/>
    </source>
</evidence>
<dbReference type="PANTHER" id="PTHR42705">
    <property type="entry name" value="BIFUNCTIONAL NON-HOMOLOGOUS END JOINING PROTEIN LIGD"/>
    <property type="match status" value="1"/>
</dbReference>
<dbReference type="NCBIfam" id="TIGR02777">
    <property type="entry name" value="LigD_PE_dom"/>
    <property type="match status" value="1"/>
</dbReference>
<dbReference type="Gene3D" id="3.30.1490.70">
    <property type="match status" value="1"/>
</dbReference>
<evidence type="ECO:0000256" key="6">
    <source>
        <dbReference type="ARBA" id="ARBA00022722"/>
    </source>
</evidence>
<evidence type="ECO:0000256" key="10">
    <source>
        <dbReference type="ARBA" id="ARBA00022801"/>
    </source>
</evidence>
<keyword evidence="18" id="KW-0511">Multifunctional enzyme</keyword>
<dbReference type="GO" id="GO:0004527">
    <property type="term" value="F:exonuclease activity"/>
    <property type="evidence" value="ECO:0007669"/>
    <property type="project" value="UniProtKB-KW"/>
</dbReference>
<dbReference type="Gene3D" id="3.90.920.10">
    <property type="entry name" value="DNA primase, PRIM domain"/>
    <property type="match status" value="1"/>
</dbReference>
<dbReference type="InterPro" id="IPR012309">
    <property type="entry name" value="DNA_ligase_ATP-dep_C"/>
</dbReference>
<dbReference type="Pfam" id="PF21686">
    <property type="entry name" value="LigD_Prim-Pol"/>
    <property type="match status" value="1"/>
</dbReference>
<comment type="caution">
    <text evidence="23">The sequence shown here is derived from an EMBL/GenBank/DDBJ whole genome shotgun (WGS) entry which is preliminary data.</text>
</comment>
<keyword evidence="13" id="KW-0239">DNA-directed DNA polymerase</keyword>
<dbReference type="InterPro" id="IPR014145">
    <property type="entry name" value="LigD_pol_dom"/>
</dbReference>
<evidence type="ECO:0000256" key="19">
    <source>
        <dbReference type="ARBA" id="ARBA00029943"/>
    </source>
</evidence>
<feature type="region of interest" description="Disordered" evidence="21">
    <location>
        <begin position="828"/>
        <end position="866"/>
    </location>
</feature>
<evidence type="ECO:0000256" key="8">
    <source>
        <dbReference type="ARBA" id="ARBA00022741"/>
    </source>
</evidence>
<keyword evidence="9" id="KW-0227">DNA damage</keyword>
<dbReference type="InterPro" id="IPR014144">
    <property type="entry name" value="LigD_PE_domain"/>
</dbReference>
<dbReference type="InterPro" id="IPR012310">
    <property type="entry name" value="DNA_ligase_ATP-dep_cent"/>
</dbReference>
<dbReference type="RefSeq" id="WP_131998562.1">
    <property type="nucleotide sequence ID" value="NZ_SLWQ01000006.1"/>
</dbReference>
<feature type="compositionally biased region" description="Basic residues" evidence="21">
    <location>
        <begin position="848"/>
        <end position="866"/>
    </location>
</feature>
<gene>
    <name evidence="23" type="ORF">EV148_106145</name>
</gene>
<dbReference type="Pfam" id="PF13298">
    <property type="entry name" value="LigD_N"/>
    <property type="match status" value="1"/>
</dbReference>
<dbReference type="GO" id="GO:0003910">
    <property type="term" value="F:DNA ligase (ATP) activity"/>
    <property type="evidence" value="ECO:0007669"/>
    <property type="project" value="UniProtKB-EC"/>
</dbReference>
<dbReference type="Pfam" id="PF01068">
    <property type="entry name" value="DNA_ligase_A_M"/>
    <property type="match status" value="1"/>
</dbReference>
<dbReference type="OrthoDB" id="9802472at2"/>
<dbReference type="InterPro" id="IPR052171">
    <property type="entry name" value="NHEJ_LigD"/>
</dbReference>
<keyword evidence="24" id="KW-1185">Reference proteome</keyword>
<evidence type="ECO:0000256" key="9">
    <source>
        <dbReference type="ARBA" id="ARBA00022763"/>
    </source>
</evidence>
<dbReference type="CDD" id="cd04862">
    <property type="entry name" value="PaeLigD_Pol_like"/>
    <property type="match status" value="1"/>
</dbReference>
<dbReference type="Gene3D" id="2.40.50.140">
    <property type="entry name" value="Nucleic acid-binding proteins"/>
    <property type="match status" value="1"/>
</dbReference>
<dbReference type="GO" id="GO:0046872">
    <property type="term" value="F:metal ion binding"/>
    <property type="evidence" value="ECO:0007669"/>
    <property type="project" value="UniProtKB-KW"/>
</dbReference>
<organism evidence="23 24">
    <name type="scientific">Dokdonella fugitiva</name>
    <dbReference type="NCBI Taxonomy" id="328517"/>
    <lineage>
        <taxon>Bacteria</taxon>
        <taxon>Pseudomonadati</taxon>
        <taxon>Pseudomonadota</taxon>
        <taxon>Gammaproteobacteria</taxon>
        <taxon>Lysobacterales</taxon>
        <taxon>Rhodanobacteraceae</taxon>
        <taxon>Dokdonella</taxon>
    </lineage>
</organism>
<evidence type="ECO:0000256" key="17">
    <source>
        <dbReference type="ARBA" id="ARBA00023211"/>
    </source>
</evidence>
<dbReference type="Gene3D" id="3.30.470.30">
    <property type="entry name" value="DNA ligase/mRNA capping enzyme"/>
    <property type="match status" value="1"/>
</dbReference>
<dbReference type="CDD" id="cd07971">
    <property type="entry name" value="OBF_DNA_ligase_LigD"/>
    <property type="match status" value="1"/>
</dbReference>
<evidence type="ECO:0000256" key="12">
    <source>
        <dbReference type="ARBA" id="ARBA00022840"/>
    </source>
</evidence>
<dbReference type="GO" id="GO:0003677">
    <property type="term" value="F:DNA binding"/>
    <property type="evidence" value="ECO:0007669"/>
    <property type="project" value="UniProtKB-KW"/>
</dbReference>
<evidence type="ECO:0000256" key="14">
    <source>
        <dbReference type="ARBA" id="ARBA00023125"/>
    </source>
</evidence>
<comment type="catalytic activity">
    <reaction evidence="20">
        <text>ATP + (deoxyribonucleotide)n-3'-hydroxyl + 5'-phospho-(deoxyribonucleotide)m = (deoxyribonucleotide)n+m + AMP + diphosphate.</text>
        <dbReference type="EC" id="6.5.1.1"/>
    </reaction>
</comment>
<evidence type="ECO:0000259" key="22">
    <source>
        <dbReference type="PROSITE" id="PS50160"/>
    </source>
</evidence>
<keyword evidence="16" id="KW-0234">DNA repair</keyword>
<feature type="region of interest" description="Disordered" evidence="21">
    <location>
        <begin position="1"/>
        <end position="25"/>
    </location>
</feature>
<feature type="region of interest" description="Disordered" evidence="21">
    <location>
        <begin position="526"/>
        <end position="560"/>
    </location>
</feature>
<dbReference type="Pfam" id="PF04679">
    <property type="entry name" value="DNA_ligase_A_C"/>
    <property type="match status" value="1"/>
</dbReference>
<keyword evidence="17" id="KW-0464">Manganese</keyword>
<dbReference type="Proteomes" id="UP000294862">
    <property type="component" value="Unassembled WGS sequence"/>
</dbReference>
<dbReference type="CDD" id="cd07906">
    <property type="entry name" value="Adenylation_DNA_ligase_LigD_LigC"/>
    <property type="match status" value="1"/>
</dbReference>
<accession>A0A4V2S2C7</accession>
<keyword evidence="7" id="KW-0479">Metal-binding</keyword>
<evidence type="ECO:0000256" key="2">
    <source>
        <dbReference type="ARBA" id="ARBA00012727"/>
    </source>
</evidence>
<dbReference type="InterPro" id="IPR033651">
    <property type="entry name" value="PaeLigD_Pol-like"/>
</dbReference>
<keyword evidence="4" id="KW-0808">Transferase</keyword>
<evidence type="ECO:0000256" key="7">
    <source>
        <dbReference type="ARBA" id="ARBA00022723"/>
    </source>
</evidence>
<evidence type="ECO:0000256" key="20">
    <source>
        <dbReference type="ARBA" id="ARBA00034003"/>
    </source>
</evidence>
<dbReference type="NCBIfam" id="TIGR02776">
    <property type="entry name" value="NHEJ_ligase_prk"/>
    <property type="match status" value="1"/>
</dbReference>
<name>A0A4V2S2C7_9GAMM</name>
<keyword evidence="3" id="KW-0436">Ligase</keyword>
<comment type="cofactor">
    <cofactor evidence="1">
        <name>Mn(2+)</name>
        <dbReference type="ChEBI" id="CHEBI:29035"/>
    </cofactor>
</comment>
<evidence type="ECO:0000256" key="5">
    <source>
        <dbReference type="ARBA" id="ARBA00022695"/>
    </source>
</evidence>
<dbReference type="PROSITE" id="PS50160">
    <property type="entry name" value="DNA_LIGASE_A3"/>
    <property type="match status" value="1"/>
</dbReference>
<keyword evidence="8" id="KW-0547">Nucleotide-binding</keyword>
<feature type="compositionally biased region" description="Low complexity" evidence="21">
    <location>
        <begin position="528"/>
        <end position="554"/>
    </location>
</feature>
<dbReference type="NCBIfam" id="NF004628">
    <property type="entry name" value="PRK05972.1"/>
    <property type="match status" value="1"/>
</dbReference>
<protein>
    <recommendedName>
        <fullName evidence="2">DNA ligase (ATP)</fullName>
        <ecNumber evidence="2">6.5.1.1</ecNumber>
    </recommendedName>
    <alternativeName>
        <fullName evidence="19">NHEJ DNA polymerase</fullName>
    </alternativeName>
</protein>
<dbReference type="GO" id="GO:0006310">
    <property type="term" value="P:DNA recombination"/>
    <property type="evidence" value="ECO:0007669"/>
    <property type="project" value="UniProtKB-KW"/>
</dbReference>
<proteinExistence type="predicted"/>
<evidence type="ECO:0000256" key="15">
    <source>
        <dbReference type="ARBA" id="ARBA00023172"/>
    </source>
</evidence>
<evidence type="ECO:0000256" key="4">
    <source>
        <dbReference type="ARBA" id="ARBA00022679"/>
    </source>
</evidence>
<keyword evidence="15" id="KW-0233">DNA recombination</keyword>
<keyword evidence="11" id="KW-0269">Exonuclease</keyword>
<dbReference type="GO" id="GO:0003887">
    <property type="term" value="F:DNA-directed DNA polymerase activity"/>
    <property type="evidence" value="ECO:0007669"/>
    <property type="project" value="UniProtKB-KW"/>
</dbReference>
<keyword evidence="5" id="KW-0548">Nucleotidyltransferase</keyword>
<keyword evidence="10" id="KW-0378">Hydrolase</keyword>
<evidence type="ECO:0000256" key="16">
    <source>
        <dbReference type="ARBA" id="ARBA00023204"/>
    </source>
</evidence>
<evidence type="ECO:0000256" key="13">
    <source>
        <dbReference type="ARBA" id="ARBA00022932"/>
    </source>
</evidence>
<dbReference type="EC" id="6.5.1.1" evidence="2"/>
<sequence>MPLAEYKRKRNFKATPEPAAGGDRGHGIFVVQLHHASRRHYDFRLEHAGALKSWAVPKGPSFDPKVKRMAVQVEDHPLSYAGFEGDIPEGNYGAGHVDVFDSGTWVPQGSVREGLAKGELKFTLNGDVLRGSWVLVRTRGEGRKPQWLLIKHRDEYAGEREADDFVDPDSDRPLPLRERRKVWQDVEAEQVQALDPAARGRAETIDDGPFDPELCKPDTKVPAGDGWLHEAKWDGYRILASIKGLHVRLWSRNRLEWTDKVPELVEALRGLGVKSAQLDGEMIALRDGRDDFNALQGRLSAQEKAPLAYMLFDLPHLDGRSLRELPLLERKARLEALLRERGNPLLRYSAHQVGHGAQVYAQAVRAGLEGIVSKRADSPYRASRNGDWVKIKARRSDEFVVIGFTEPKGSRSGFGALLLARPGKDGLDYVGRVGTGFSAEQLRSLRRDLAGTRIDAAPADVSKMTRADRAAAMWVEPALVVEVYHQGLGGLGLLRQPALKTVREDKSLEDLVKDARGAKPRAATARVQKATTARTRSAATRRATGQRTKTAGTAPGDVRLTHPEREVFPGEGITKADVAAYYRAVAPLLLADVGGRPLSVLRCPDGTGKACFFQKHTGRGWGDHVRSVTVKEKSGSDRYLAVDDAIGVLQLVQMNVLEFHPWGALATDQNHADRIIFDLDPHPSVTWSEVKKAARIVHDALAAIGLESFLRTSGGKGLHIVVPLAPAVPWDEAKQFAAQVADTLAGARPRTFVSIAGEQKRDKRIFIDWLRNARGATSVGSYSLRARAGAPVAMPIEWSELARLRSAAAYDIRSALAKIKRRKRDPWEGFDRIRQTLPSPGAVEARNSSRKAKPKKAGTRSTRRKA</sequence>
<feature type="domain" description="ATP-dependent DNA ligase family profile" evidence="22">
    <location>
        <begin position="300"/>
        <end position="392"/>
    </location>
</feature>
<dbReference type="NCBIfam" id="TIGR02779">
    <property type="entry name" value="NHEJ_ligase_lig"/>
    <property type="match status" value="1"/>
</dbReference>
<dbReference type="InterPro" id="IPR012340">
    <property type="entry name" value="NA-bd_OB-fold"/>
</dbReference>
<evidence type="ECO:0000256" key="1">
    <source>
        <dbReference type="ARBA" id="ARBA00001936"/>
    </source>
</evidence>
<dbReference type="InterPro" id="IPR014143">
    <property type="entry name" value="NHEJ_ligase_prk"/>
</dbReference>
<evidence type="ECO:0000256" key="11">
    <source>
        <dbReference type="ARBA" id="ARBA00022839"/>
    </source>
</evidence>
<dbReference type="NCBIfam" id="TIGR02778">
    <property type="entry name" value="ligD_pol"/>
    <property type="match status" value="1"/>
</dbReference>
<keyword evidence="6" id="KW-0540">Nuclease</keyword>
<dbReference type="EMBL" id="SLWQ01000006">
    <property type="protein sequence ID" value="TCO39990.1"/>
    <property type="molecule type" value="Genomic_DNA"/>
</dbReference>
<dbReference type="AlphaFoldDB" id="A0A4V2S2C7"/>
<dbReference type="GO" id="GO:0006281">
    <property type="term" value="P:DNA repair"/>
    <property type="evidence" value="ECO:0007669"/>
    <property type="project" value="UniProtKB-KW"/>
</dbReference>
<evidence type="ECO:0000256" key="21">
    <source>
        <dbReference type="SAM" id="MobiDB-lite"/>
    </source>
</evidence>
<evidence type="ECO:0000313" key="24">
    <source>
        <dbReference type="Proteomes" id="UP000294862"/>
    </source>
</evidence>
<dbReference type="PANTHER" id="PTHR42705:SF2">
    <property type="entry name" value="BIFUNCTIONAL NON-HOMOLOGOUS END JOINING PROTEIN LIGD"/>
    <property type="match status" value="1"/>
</dbReference>
<dbReference type="SUPFAM" id="SSF50249">
    <property type="entry name" value="Nucleic acid-binding proteins"/>
    <property type="match status" value="1"/>
</dbReference>
<dbReference type="InterPro" id="IPR014146">
    <property type="entry name" value="LigD_ligase_dom"/>
</dbReference>
<keyword evidence="14" id="KW-0238">DNA-binding</keyword>
<evidence type="ECO:0000313" key="23">
    <source>
        <dbReference type="EMBL" id="TCO39990.1"/>
    </source>
</evidence>
<reference evidence="23 24" key="1">
    <citation type="journal article" date="2015" name="Stand. Genomic Sci.">
        <title>Genomic Encyclopedia of Bacterial and Archaeal Type Strains, Phase III: the genomes of soil and plant-associated and newly described type strains.</title>
        <authorList>
            <person name="Whitman W.B."/>
            <person name="Woyke T."/>
            <person name="Klenk H.P."/>
            <person name="Zhou Y."/>
            <person name="Lilburn T.G."/>
            <person name="Beck B.J."/>
            <person name="De Vos P."/>
            <person name="Vandamme P."/>
            <person name="Eisen J.A."/>
            <person name="Garrity G."/>
            <person name="Hugenholtz P."/>
            <person name="Kyrpides N.C."/>
        </authorList>
    </citation>
    <scope>NUCLEOTIDE SEQUENCE [LARGE SCALE GENOMIC DNA]</scope>
    <source>
        <strain evidence="23 24">A3</strain>
    </source>
</reference>
<dbReference type="GO" id="GO:0005524">
    <property type="term" value="F:ATP binding"/>
    <property type="evidence" value="ECO:0007669"/>
    <property type="project" value="UniProtKB-KW"/>
</dbReference>